<dbReference type="KEGG" id="lha:LHA_0952"/>
<dbReference type="HOGENOM" id="CLU_2844459_0_0_6"/>
<dbReference type="RefSeq" id="WP_045105458.1">
    <property type="nucleotide sequence ID" value="NZ_LN681225.1"/>
</dbReference>
<proteinExistence type="predicted"/>
<dbReference type="AlphaFoldDB" id="A0A0A8UTC7"/>
<protein>
    <submittedName>
        <fullName evidence="1">Uncharacterized protein</fullName>
    </submittedName>
</protein>
<accession>A0A0A8UTC7</accession>
<organism evidence="1 2">
    <name type="scientific">Legionella hackeliae</name>
    <dbReference type="NCBI Taxonomy" id="449"/>
    <lineage>
        <taxon>Bacteria</taxon>
        <taxon>Pseudomonadati</taxon>
        <taxon>Pseudomonadota</taxon>
        <taxon>Gammaproteobacteria</taxon>
        <taxon>Legionellales</taxon>
        <taxon>Legionellaceae</taxon>
        <taxon>Legionella</taxon>
    </lineage>
</organism>
<reference evidence="2" key="1">
    <citation type="submission" date="2014-09" db="EMBL/GenBank/DDBJ databases">
        <authorList>
            <person name="Gomez-Valero L."/>
        </authorList>
    </citation>
    <scope>NUCLEOTIDE SEQUENCE [LARGE SCALE GENOMIC DNA]</scope>
    <source>
        <strain evidence="2">ATCC35250</strain>
    </source>
</reference>
<dbReference type="Proteomes" id="UP000032803">
    <property type="component" value="Chromosome I"/>
</dbReference>
<gene>
    <name evidence="1" type="ORF">LHA_0952</name>
</gene>
<evidence type="ECO:0000313" key="1">
    <source>
        <dbReference type="EMBL" id="CEK10019.1"/>
    </source>
</evidence>
<evidence type="ECO:0000313" key="2">
    <source>
        <dbReference type="Proteomes" id="UP000032803"/>
    </source>
</evidence>
<name>A0A0A8UTC7_LEGHA</name>
<sequence>MGVTKKFKTRSEYLANYGNEDRETIEQTPVDASNYQSLHANLSKLIDSGDAHALKTALASEFIYP</sequence>
<dbReference type="PATRIC" id="fig|449.7.peg.3035"/>
<dbReference type="EMBL" id="LN681225">
    <property type="protein sequence ID" value="CEK10019.1"/>
    <property type="molecule type" value="Genomic_DNA"/>
</dbReference>
<dbReference type="STRING" id="449.LHA_0952"/>
<keyword evidence="2" id="KW-1185">Reference proteome</keyword>